<organism evidence="1 2">
    <name type="scientific">Vanrija pseudolonga</name>
    <dbReference type="NCBI Taxonomy" id="143232"/>
    <lineage>
        <taxon>Eukaryota</taxon>
        <taxon>Fungi</taxon>
        <taxon>Dikarya</taxon>
        <taxon>Basidiomycota</taxon>
        <taxon>Agaricomycotina</taxon>
        <taxon>Tremellomycetes</taxon>
        <taxon>Trichosporonales</taxon>
        <taxon>Trichosporonaceae</taxon>
        <taxon>Vanrija</taxon>
    </lineage>
</organism>
<keyword evidence="2" id="KW-1185">Reference proteome</keyword>
<accession>A0AAF1BR59</accession>
<protein>
    <submittedName>
        <fullName evidence="1">Uncharacterized protein</fullName>
    </submittedName>
</protein>
<dbReference type="Proteomes" id="UP000827549">
    <property type="component" value="Chromosome 4"/>
</dbReference>
<proteinExistence type="predicted"/>
<gene>
    <name evidence="1" type="ORF">LOC62_04G005269</name>
</gene>
<evidence type="ECO:0000313" key="2">
    <source>
        <dbReference type="Proteomes" id="UP000827549"/>
    </source>
</evidence>
<sequence>MLAIDSTAYPHIVERILVDVIANASSVSDLVSWRTTNRHCRDLADARLFHHAVVRRTPLTTPAQHLYAWSSELWSALSWITRPLAPAPHRDDKLMGFLGPRILETEEHKYPKYQEWRHVGKTLIAFEPAPLSGIKADAPMPMLPWKLDMLDIEGSGRHVEKAFALATAPSDEFLAQKQHRIGAIPDHCEFVTPPPMAPRTSPLLLRRFGSATQEMWEGDKIDTVVDFYTAGRWRRDSYVPKTSNYVRHLEWYDHPFYNASNQFYIRSGGGPVDRGTLVLAPHCAPPRADIVLQDVVNFSKHFAEGLLMGQTLFTVVGLENWLPNADHEDIRTNMIHGARSEAGRVRYWGGETDDINSLRRKGSHTLDEMRAVYAGVRFLTVEEWWGELGEMKDVLGVWPVELQTVHEPCCIDDEWSW</sequence>
<name>A0AAF1BR59_9TREE</name>
<dbReference type="GeneID" id="87808498"/>
<dbReference type="RefSeq" id="XP_062627780.1">
    <property type="nucleotide sequence ID" value="XM_062771796.1"/>
</dbReference>
<dbReference type="AlphaFoldDB" id="A0AAF1BR59"/>
<dbReference type="EMBL" id="CP086717">
    <property type="protein sequence ID" value="WOO81748.1"/>
    <property type="molecule type" value="Genomic_DNA"/>
</dbReference>
<evidence type="ECO:0000313" key="1">
    <source>
        <dbReference type="EMBL" id="WOO81748.1"/>
    </source>
</evidence>
<reference evidence="1" key="1">
    <citation type="submission" date="2023-10" db="EMBL/GenBank/DDBJ databases">
        <authorList>
            <person name="Noh H."/>
        </authorList>
    </citation>
    <scope>NUCLEOTIDE SEQUENCE</scope>
    <source>
        <strain evidence="1">DUCC4014</strain>
    </source>
</reference>